<dbReference type="EMBL" id="UYYG01000036">
    <property type="protein sequence ID" value="VDN51920.1"/>
    <property type="molecule type" value="Genomic_DNA"/>
</dbReference>
<keyword evidence="2" id="KW-1185">Reference proteome</keyword>
<organism evidence="1 2">
    <name type="scientific">Dracunculus medinensis</name>
    <name type="common">Guinea worm</name>
    <dbReference type="NCBI Taxonomy" id="318479"/>
    <lineage>
        <taxon>Eukaryota</taxon>
        <taxon>Metazoa</taxon>
        <taxon>Ecdysozoa</taxon>
        <taxon>Nematoda</taxon>
        <taxon>Chromadorea</taxon>
        <taxon>Rhabditida</taxon>
        <taxon>Spirurina</taxon>
        <taxon>Dracunculoidea</taxon>
        <taxon>Dracunculidae</taxon>
        <taxon>Dracunculus</taxon>
    </lineage>
</organism>
<evidence type="ECO:0000313" key="2">
    <source>
        <dbReference type="Proteomes" id="UP000274756"/>
    </source>
</evidence>
<name>A0A3P7PDF9_DRAME</name>
<reference evidence="1 2" key="1">
    <citation type="submission" date="2018-11" db="EMBL/GenBank/DDBJ databases">
        <authorList>
            <consortium name="Pathogen Informatics"/>
        </authorList>
    </citation>
    <scope>NUCLEOTIDE SEQUENCE [LARGE SCALE GENOMIC DNA]</scope>
</reference>
<dbReference type="AlphaFoldDB" id="A0A3P7PDF9"/>
<proteinExistence type="predicted"/>
<gene>
    <name evidence="1" type="ORF">DME_LOCUS1893</name>
</gene>
<protein>
    <submittedName>
        <fullName evidence="1">Uncharacterized protein</fullName>
    </submittedName>
</protein>
<dbReference type="Proteomes" id="UP000274756">
    <property type="component" value="Unassembled WGS sequence"/>
</dbReference>
<evidence type="ECO:0000313" key="1">
    <source>
        <dbReference type="EMBL" id="VDN51920.1"/>
    </source>
</evidence>
<dbReference type="OrthoDB" id="66599at2759"/>
<sequence length="113" mass="13265">MAYWTEWVFLAIEVQVSRSINRVFEGQNNSEGKNIEAMMCQQAVEKLNEYEGRLTDLKMKMTDSLKWNNIDDALRYHLAMRDCRDTAFRIIHVDLLLNSDQLRAFGISSKWST</sequence>
<accession>A0A3P7PDF9</accession>